<dbReference type="PANTHER" id="PTHR43133:SF51">
    <property type="entry name" value="RNA POLYMERASE SIGMA FACTOR"/>
    <property type="match status" value="1"/>
</dbReference>
<dbReference type="InterPro" id="IPR013324">
    <property type="entry name" value="RNA_pol_sigma_r3/r4-like"/>
</dbReference>
<dbReference type="Pfam" id="PF04542">
    <property type="entry name" value="Sigma70_r2"/>
    <property type="match status" value="1"/>
</dbReference>
<evidence type="ECO:0000256" key="4">
    <source>
        <dbReference type="ARBA" id="ARBA00023163"/>
    </source>
</evidence>
<dbReference type="AlphaFoldDB" id="A0A3M0GHQ7"/>
<proteinExistence type="inferred from homology"/>
<feature type="domain" description="RNA polymerase sigma-70 region 2" evidence="5">
    <location>
        <begin position="21"/>
        <end position="87"/>
    </location>
</feature>
<dbReference type="GO" id="GO:0003677">
    <property type="term" value="F:DNA binding"/>
    <property type="evidence" value="ECO:0007669"/>
    <property type="project" value="InterPro"/>
</dbReference>
<evidence type="ECO:0000259" key="6">
    <source>
        <dbReference type="Pfam" id="PF08281"/>
    </source>
</evidence>
<dbReference type="PANTHER" id="PTHR43133">
    <property type="entry name" value="RNA POLYMERASE ECF-TYPE SIGMA FACTO"/>
    <property type="match status" value="1"/>
</dbReference>
<dbReference type="GO" id="GO:0016987">
    <property type="term" value="F:sigma factor activity"/>
    <property type="evidence" value="ECO:0007669"/>
    <property type="project" value="UniProtKB-KW"/>
</dbReference>
<reference evidence="7 8" key="1">
    <citation type="submission" date="2018-10" db="EMBL/GenBank/DDBJ databases">
        <title>Dokdonia luteus sp. nov., isolated from sea water.</title>
        <authorList>
            <person name="Zhou L.Y."/>
            <person name="Du Z.J."/>
        </authorList>
    </citation>
    <scope>NUCLEOTIDE SEQUENCE [LARGE SCALE GENOMIC DNA]</scope>
    <source>
        <strain evidence="7 8">SH27</strain>
    </source>
</reference>
<dbReference type="InterPro" id="IPR007627">
    <property type="entry name" value="RNA_pol_sigma70_r2"/>
</dbReference>
<gene>
    <name evidence="7" type="ORF">EAX61_07195</name>
</gene>
<keyword evidence="3" id="KW-0731">Sigma factor</keyword>
<dbReference type="RefSeq" id="WP_121917002.1">
    <property type="nucleotide sequence ID" value="NZ_REFV01000005.1"/>
</dbReference>
<evidence type="ECO:0000256" key="3">
    <source>
        <dbReference type="ARBA" id="ARBA00023082"/>
    </source>
</evidence>
<evidence type="ECO:0000259" key="5">
    <source>
        <dbReference type="Pfam" id="PF04542"/>
    </source>
</evidence>
<dbReference type="SUPFAM" id="SSF88946">
    <property type="entry name" value="Sigma2 domain of RNA polymerase sigma factors"/>
    <property type="match status" value="1"/>
</dbReference>
<dbReference type="Proteomes" id="UP000281985">
    <property type="component" value="Unassembled WGS sequence"/>
</dbReference>
<evidence type="ECO:0000313" key="7">
    <source>
        <dbReference type="EMBL" id="RMB60599.1"/>
    </source>
</evidence>
<dbReference type="InterPro" id="IPR039425">
    <property type="entry name" value="RNA_pol_sigma-70-like"/>
</dbReference>
<keyword evidence="2" id="KW-0805">Transcription regulation</keyword>
<sequence length="182" mass="21186">MLTTDIIEQCKRNDRKAQLQLYNKYCDGMYYVAFRFLKDAYEAEEAMHEGFINAFSKLHQFTGEVTFGAWLKRIVINKSLDMIKAKRATIIPLNEEVMGKVDDDPQDWSIDDNVTVEHIKKTIAALPEKYEYPLMLFLIEGYDHQEIAEILNITEVASRTLVHRGKKKLQQQLKVNNYGTGY</sequence>
<dbReference type="InterPro" id="IPR014284">
    <property type="entry name" value="RNA_pol_sigma-70_dom"/>
</dbReference>
<name>A0A3M0GHQ7_9FLAO</name>
<organism evidence="7 8">
    <name type="scientific">Dokdonia sinensis</name>
    <dbReference type="NCBI Taxonomy" id="2479847"/>
    <lineage>
        <taxon>Bacteria</taxon>
        <taxon>Pseudomonadati</taxon>
        <taxon>Bacteroidota</taxon>
        <taxon>Flavobacteriia</taxon>
        <taxon>Flavobacteriales</taxon>
        <taxon>Flavobacteriaceae</taxon>
        <taxon>Dokdonia</taxon>
    </lineage>
</organism>
<dbReference type="InterPro" id="IPR013249">
    <property type="entry name" value="RNA_pol_sigma70_r4_t2"/>
</dbReference>
<dbReference type="InterPro" id="IPR013325">
    <property type="entry name" value="RNA_pol_sigma_r2"/>
</dbReference>
<keyword evidence="8" id="KW-1185">Reference proteome</keyword>
<dbReference type="Pfam" id="PF08281">
    <property type="entry name" value="Sigma70_r4_2"/>
    <property type="match status" value="1"/>
</dbReference>
<dbReference type="EMBL" id="REFV01000005">
    <property type="protein sequence ID" value="RMB60599.1"/>
    <property type="molecule type" value="Genomic_DNA"/>
</dbReference>
<keyword evidence="4" id="KW-0804">Transcription</keyword>
<dbReference type="CDD" id="cd06171">
    <property type="entry name" value="Sigma70_r4"/>
    <property type="match status" value="1"/>
</dbReference>
<dbReference type="Gene3D" id="1.10.10.10">
    <property type="entry name" value="Winged helix-like DNA-binding domain superfamily/Winged helix DNA-binding domain"/>
    <property type="match status" value="1"/>
</dbReference>
<evidence type="ECO:0000256" key="1">
    <source>
        <dbReference type="ARBA" id="ARBA00010641"/>
    </source>
</evidence>
<evidence type="ECO:0000256" key="2">
    <source>
        <dbReference type="ARBA" id="ARBA00023015"/>
    </source>
</evidence>
<comment type="caution">
    <text evidence="7">The sequence shown here is derived from an EMBL/GenBank/DDBJ whole genome shotgun (WGS) entry which is preliminary data.</text>
</comment>
<evidence type="ECO:0000313" key="8">
    <source>
        <dbReference type="Proteomes" id="UP000281985"/>
    </source>
</evidence>
<feature type="domain" description="RNA polymerase sigma factor 70 region 4 type 2" evidence="6">
    <location>
        <begin position="119"/>
        <end position="169"/>
    </location>
</feature>
<dbReference type="SUPFAM" id="SSF88659">
    <property type="entry name" value="Sigma3 and sigma4 domains of RNA polymerase sigma factors"/>
    <property type="match status" value="1"/>
</dbReference>
<protein>
    <submittedName>
        <fullName evidence="7">Sigma-70 family RNA polymerase sigma factor</fullName>
    </submittedName>
</protein>
<dbReference type="Gene3D" id="1.10.1740.10">
    <property type="match status" value="1"/>
</dbReference>
<dbReference type="InterPro" id="IPR036388">
    <property type="entry name" value="WH-like_DNA-bd_sf"/>
</dbReference>
<accession>A0A3M0GHQ7</accession>
<dbReference type="OrthoDB" id="1160671at2"/>
<comment type="similarity">
    <text evidence="1">Belongs to the sigma-70 factor family. ECF subfamily.</text>
</comment>
<dbReference type="NCBIfam" id="TIGR02937">
    <property type="entry name" value="sigma70-ECF"/>
    <property type="match status" value="1"/>
</dbReference>
<dbReference type="GO" id="GO:0006352">
    <property type="term" value="P:DNA-templated transcription initiation"/>
    <property type="evidence" value="ECO:0007669"/>
    <property type="project" value="InterPro"/>
</dbReference>